<evidence type="ECO:0000313" key="2">
    <source>
        <dbReference type="Proteomes" id="UP000184185"/>
    </source>
</evidence>
<dbReference type="Proteomes" id="UP000184185">
    <property type="component" value="Unassembled WGS sequence"/>
</dbReference>
<dbReference type="EMBL" id="FQYQ01000001">
    <property type="protein sequence ID" value="SHI38327.1"/>
    <property type="molecule type" value="Genomic_DNA"/>
</dbReference>
<dbReference type="Gene3D" id="3.40.630.30">
    <property type="match status" value="1"/>
</dbReference>
<gene>
    <name evidence="1" type="ORF">SAMN02745725_00313</name>
</gene>
<keyword evidence="2" id="KW-1185">Reference proteome</keyword>
<dbReference type="AlphaFoldDB" id="A0A1M6APK3"/>
<name>A0A1M6APK3_PSEXY</name>
<dbReference type="RefSeq" id="WP_072911552.1">
    <property type="nucleotide sequence ID" value="NZ_FQYQ01000001.1"/>
</dbReference>
<organism evidence="1 2">
    <name type="scientific">Pseudobutyrivibrio xylanivorans DSM 14809</name>
    <dbReference type="NCBI Taxonomy" id="1123012"/>
    <lineage>
        <taxon>Bacteria</taxon>
        <taxon>Bacillati</taxon>
        <taxon>Bacillota</taxon>
        <taxon>Clostridia</taxon>
        <taxon>Lachnospirales</taxon>
        <taxon>Lachnospiraceae</taxon>
        <taxon>Pseudobutyrivibrio</taxon>
    </lineage>
</organism>
<dbReference type="SUPFAM" id="SSF55729">
    <property type="entry name" value="Acyl-CoA N-acyltransferases (Nat)"/>
    <property type="match status" value="1"/>
</dbReference>
<protein>
    <submittedName>
        <fullName evidence="1">Uncharacterized protein</fullName>
    </submittedName>
</protein>
<sequence>MRIETDKNIGYVQLVPIGEDKLEIGYHVAKPFTRNGYATTYQKHIGIGSRKNWIFYYLKSFSS</sequence>
<reference evidence="1 2" key="1">
    <citation type="submission" date="2016-11" db="EMBL/GenBank/DDBJ databases">
        <authorList>
            <person name="Jaros S."/>
            <person name="Januszkiewicz K."/>
            <person name="Wedrychowicz H."/>
        </authorList>
    </citation>
    <scope>NUCLEOTIDE SEQUENCE [LARGE SCALE GENOMIC DNA]</scope>
    <source>
        <strain evidence="1 2">DSM 14809</strain>
    </source>
</reference>
<evidence type="ECO:0000313" key="1">
    <source>
        <dbReference type="EMBL" id="SHI38327.1"/>
    </source>
</evidence>
<accession>A0A1M6APK3</accession>
<dbReference type="InterPro" id="IPR016181">
    <property type="entry name" value="Acyl_CoA_acyltransferase"/>
</dbReference>
<proteinExistence type="predicted"/>